<dbReference type="RefSeq" id="XP_014650945.1">
    <property type="nucleotide sequence ID" value="XM_014795459.1"/>
</dbReference>
<gene>
    <name evidence="4" type="primary">LOC101389168</name>
</gene>
<keyword evidence="1" id="KW-0325">Glycoprotein</keyword>
<keyword evidence="3" id="KW-1185">Reference proteome</keyword>
<dbReference type="Gene3D" id="3.30.500.10">
    <property type="entry name" value="MHC class I-like antigen recognition-like"/>
    <property type="match status" value="1"/>
</dbReference>
<proteinExistence type="predicted"/>
<dbReference type="PANTHER" id="PTHR16675:SF1">
    <property type="entry name" value="UL16 BINDING PROTEIN 21"/>
    <property type="match status" value="1"/>
</dbReference>
<accession>A0ABM1DGL4</accession>
<evidence type="ECO:0000313" key="4">
    <source>
        <dbReference type="RefSeq" id="XP_014650945.1"/>
    </source>
</evidence>
<dbReference type="Proteomes" id="UP000694910">
    <property type="component" value="Unplaced"/>
</dbReference>
<evidence type="ECO:0000256" key="1">
    <source>
        <dbReference type="ARBA" id="ARBA00023180"/>
    </source>
</evidence>
<organism evidence="3 4">
    <name type="scientific">Ceratotherium simum simum</name>
    <name type="common">Southern white rhinoceros</name>
    <dbReference type="NCBI Taxonomy" id="73337"/>
    <lineage>
        <taxon>Eukaryota</taxon>
        <taxon>Metazoa</taxon>
        <taxon>Chordata</taxon>
        <taxon>Craniata</taxon>
        <taxon>Vertebrata</taxon>
        <taxon>Euteleostomi</taxon>
        <taxon>Mammalia</taxon>
        <taxon>Eutheria</taxon>
        <taxon>Laurasiatheria</taxon>
        <taxon>Perissodactyla</taxon>
        <taxon>Rhinocerotidae</taxon>
        <taxon>Ceratotherium</taxon>
    </lineage>
</organism>
<reference evidence="4" key="1">
    <citation type="submission" date="2025-08" db="UniProtKB">
        <authorList>
            <consortium name="RefSeq"/>
        </authorList>
    </citation>
    <scope>IDENTIFICATION</scope>
</reference>
<protein>
    <submittedName>
        <fullName evidence="4">NKG2D ligand 2-like</fullName>
    </submittedName>
</protein>
<dbReference type="GeneID" id="101389168"/>
<dbReference type="InterPro" id="IPR037055">
    <property type="entry name" value="MHC_I-like_Ag-recog_sf"/>
</dbReference>
<evidence type="ECO:0000259" key="2">
    <source>
        <dbReference type="Pfam" id="PF00129"/>
    </source>
</evidence>
<name>A0ABM1DGL4_CERSS</name>
<evidence type="ECO:0000313" key="3">
    <source>
        <dbReference type="Proteomes" id="UP000694910"/>
    </source>
</evidence>
<dbReference type="PANTHER" id="PTHR16675">
    <property type="entry name" value="MHC CLASS I-RELATED"/>
    <property type="match status" value="1"/>
</dbReference>
<dbReference type="InterPro" id="IPR050208">
    <property type="entry name" value="MHC_class-I_related"/>
</dbReference>
<dbReference type="SUPFAM" id="SSF54452">
    <property type="entry name" value="MHC antigen-recognition domain"/>
    <property type="match status" value="1"/>
</dbReference>
<sequence length="255" mass="28879">MMVKVEPRREGGGWTVTPSGCHREVTARRALRTAESPSPLQVATAPTAGPEFSLRLLLALLLLRRDCHWAARGDAGSLCYDFTIIPEPRPGQARCEVQGQVDGKTFLSYDCGRDEVKSLSLLGEEVNGTRAWQEQLETLRDVGDLLRQQLPNIQPEKYTDRDALPMQGRMMCQRKANGRTSASWQFGFHGQMFLLFGSENGTWTVLQPGGRRMRDMWESDRDVTEFFRNISMGDCRRWLENFLVHGLKTQETTGI</sequence>
<feature type="domain" description="MHC class I-like antigen recognition-like" evidence="2">
    <location>
        <begin position="77"/>
        <end position="248"/>
    </location>
</feature>
<dbReference type="InterPro" id="IPR011161">
    <property type="entry name" value="MHC_I-like_Ag-recog"/>
</dbReference>
<dbReference type="Pfam" id="PF00129">
    <property type="entry name" value="MHC_I"/>
    <property type="match status" value="1"/>
</dbReference>
<dbReference type="InterPro" id="IPR011162">
    <property type="entry name" value="MHC_I/II-like_Ag-recog"/>
</dbReference>